<organism evidence="1 2">
    <name type="scientific">Burkholderia oklahomensis</name>
    <dbReference type="NCBI Taxonomy" id="342113"/>
    <lineage>
        <taxon>Bacteria</taxon>
        <taxon>Pseudomonadati</taxon>
        <taxon>Pseudomonadota</taxon>
        <taxon>Betaproteobacteria</taxon>
        <taxon>Burkholderiales</taxon>
        <taxon>Burkholderiaceae</taxon>
        <taxon>Burkholderia</taxon>
        <taxon>pseudomallei group</taxon>
    </lineage>
</organism>
<name>A0AAI8FMG8_9BURK</name>
<dbReference type="KEGG" id="bok:DM82_1378"/>
<evidence type="ECO:0000313" key="1">
    <source>
        <dbReference type="EMBL" id="AIO65697.1"/>
    </source>
</evidence>
<dbReference type="EMBL" id="CP008726">
    <property type="protein sequence ID" value="AIO65697.1"/>
    <property type="molecule type" value="Genomic_DNA"/>
</dbReference>
<accession>A0AAI8FMG8</accession>
<evidence type="ECO:0000313" key="2">
    <source>
        <dbReference type="Proteomes" id="UP000029424"/>
    </source>
</evidence>
<protein>
    <submittedName>
        <fullName evidence="1">Uncharacterized protein</fullName>
    </submittedName>
</protein>
<sequence>MSGAAAYARSVRGVLFRWLIERRGVEGGGDS</sequence>
<keyword evidence="2" id="KW-1185">Reference proteome</keyword>
<gene>
    <name evidence="1" type="ORF">DM82_1378</name>
</gene>
<dbReference type="Proteomes" id="UP000029424">
    <property type="component" value="Chromosome 1"/>
</dbReference>
<reference evidence="1 2" key="1">
    <citation type="submission" date="2014-06" db="EMBL/GenBank/DDBJ databases">
        <authorList>
            <person name="Bishop-Lilly K.A."/>
            <person name="Broomall S.M."/>
            <person name="Chain P.S."/>
            <person name="Chertkov O."/>
            <person name="Coyne S.R."/>
            <person name="Daligault H.E."/>
            <person name="Davenport K.W."/>
            <person name="Erkkila T."/>
            <person name="Frey K.G."/>
            <person name="Gibbons H.S."/>
            <person name="Gu W."/>
            <person name="Jaissle J."/>
            <person name="Johnson S.L."/>
            <person name="Koroleva G.I."/>
            <person name="Ladner J.T."/>
            <person name="Lo C.-C."/>
            <person name="Minogue T.D."/>
            <person name="Munk C."/>
            <person name="Palacios G.F."/>
            <person name="Redden C.L."/>
            <person name="Rosenzweig C.N."/>
            <person name="Scholz M.B."/>
            <person name="Teshima H."/>
            <person name="Xu Y."/>
        </authorList>
    </citation>
    <scope>NUCLEOTIDE SEQUENCE [LARGE SCALE GENOMIC DNA]</scope>
    <source>
        <strain evidence="1 2">EO147</strain>
    </source>
</reference>
<dbReference type="AlphaFoldDB" id="A0AAI8FMG8"/>
<proteinExistence type="predicted"/>